<evidence type="ECO:0000313" key="2">
    <source>
        <dbReference type="EMBL" id="HHH14148.1"/>
    </source>
</evidence>
<dbReference type="Pfam" id="PF20258">
    <property type="entry name" value="tRNA_Me_trans_C"/>
    <property type="match status" value="1"/>
</dbReference>
<dbReference type="AlphaFoldDB" id="A0A7V5MII7"/>
<reference evidence="2" key="1">
    <citation type="journal article" date="2020" name="mSystems">
        <title>Genome- and Community-Level Interaction Insights into Carbon Utilization and Element Cycling Functions of Hydrothermarchaeota in Hydrothermal Sediment.</title>
        <authorList>
            <person name="Zhou Z."/>
            <person name="Liu Y."/>
            <person name="Xu W."/>
            <person name="Pan J."/>
            <person name="Luo Z.H."/>
            <person name="Li M."/>
        </authorList>
    </citation>
    <scope>NUCLEOTIDE SEQUENCE [LARGE SCALE GENOMIC DNA]</scope>
    <source>
        <strain evidence="2">HyVt-517</strain>
    </source>
</reference>
<proteinExistence type="predicted"/>
<feature type="domain" description="tRNA-specific 2-thiouridylase MnmA-like C-terminal" evidence="1">
    <location>
        <begin position="13"/>
        <end position="49"/>
    </location>
</feature>
<dbReference type="InterPro" id="IPR046885">
    <property type="entry name" value="MnmA-like_C"/>
</dbReference>
<name>A0A7V5MII7_UNCKA</name>
<organism evidence="2">
    <name type="scientific">candidate division WWE3 bacterium</name>
    <dbReference type="NCBI Taxonomy" id="2053526"/>
    <lineage>
        <taxon>Bacteria</taxon>
        <taxon>Katanobacteria</taxon>
    </lineage>
</organism>
<comment type="caution">
    <text evidence="2">The sequence shown here is derived from an EMBL/GenBank/DDBJ whole genome shotgun (WGS) entry which is preliminary data.</text>
</comment>
<dbReference type="EMBL" id="DRNS01000029">
    <property type="protein sequence ID" value="HHH14148.1"/>
    <property type="molecule type" value="Genomic_DNA"/>
</dbReference>
<dbReference type="Proteomes" id="UP000886106">
    <property type="component" value="Unassembled WGS sequence"/>
</dbReference>
<evidence type="ECO:0000259" key="1">
    <source>
        <dbReference type="Pfam" id="PF20258"/>
    </source>
</evidence>
<protein>
    <recommendedName>
        <fullName evidence="1">tRNA-specific 2-thiouridylase MnmA-like C-terminal domain-containing protein</fullName>
    </recommendedName>
</protein>
<accession>A0A7V5MII7</accession>
<gene>
    <name evidence="2" type="ORF">ENJ78_00385</name>
</gene>
<sequence length="66" mass="7436">MQKLVKDGVLYLRIRNLGEFYKISNLTKDLVTLEKAVSGVAPGQFGVFYYFSAQKYKVIVSSAKIT</sequence>